<dbReference type="AlphaFoldDB" id="A0AAD9I5I0"/>
<evidence type="ECO:0000259" key="9">
    <source>
        <dbReference type="Pfam" id="PF25078"/>
    </source>
</evidence>
<reference evidence="10" key="1">
    <citation type="journal article" date="2023" name="Mol. Plant Microbe Interact.">
        <title>Elucidating the Obligate Nature and Biological Capacity of an Invasive Fungal Corn Pathogen.</title>
        <authorList>
            <person name="MacCready J.S."/>
            <person name="Roggenkamp E.M."/>
            <person name="Gdanetz K."/>
            <person name="Chilvers M.I."/>
        </authorList>
    </citation>
    <scope>NUCLEOTIDE SEQUENCE</scope>
    <source>
        <strain evidence="10">PM02</strain>
    </source>
</reference>
<evidence type="ECO:0000256" key="7">
    <source>
        <dbReference type="SAM" id="Phobius"/>
    </source>
</evidence>
<keyword evidence="2 7" id="KW-0812">Transmembrane</keyword>
<feature type="domain" description="DUF7801" evidence="9">
    <location>
        <begin position="886"/>
        <end position="936"/>
    </location>
</feature>
<comment type="caution">
    <text evidence="10">The sequence shown here is derived from an EMBL/GenBank/DDBJ whole genome shotgun (WGS) entry which is preliminary data.</text>
</comment>
<evidence type="ECO:0000256" key="2">
    <source>
        <dbReference type="ARBA" id="ARBA00022692"/>
    </source>
</evidence>
<feature type="region of interest" description="Disordered" evidence="6">
    <location>
        <begin position="762"/>
        <end position="782"/>
    </location>
</feature>
<feature type="coiled-coil region" evidence="5">
    <location>
        <begin position="366"/>
        <end position="400"/>
    </location>
</feature>
<organism evidence="10 11">
    <name type="scientific">Phyllachora maydis</name>
    <dbReference type="NCBI Taxonomy" id="1825666"/>
    <lineage>
        <taxon>Eukaryota</taxon>
        <taxon>Fungi</taxon>
        <taxon>Dikarya</taxon>
        <taxon>Ascomycota</taxon>
        <taxon>Pezizomycotina</taxon>
        <taxon>Sordariomycetes</taxon>
        <taxon>Sordariomycetidae</taxon>
        <taxon>Phyllachorales</taxon>
        <taxon>Phyllachoraceae</taxon>
        <taxon>Phyllachora</taxon>
    </lineage>
</organism>
<dbReference type="InterPro" id="IPR035952">
    <property type="entry name" value="Rhomboid-like_sf"/>
</dbReference>
<feature type="region of interest" description="Disordered" evidence="6">
    <location>
        <begin position="1049"/>
        <end position="1091"/>
    </location>
</feature>
<feature type="region of interest" description="Disordered" evidence="6">
    <location>
        <begin position="699"/>
        <end position="720"/>
    </location>
</feature>
<name>A0AAD9I5I0_9PEZI</name>
<keyword evidence="5" id="KW-0175">Coiled coil</keyword>
<comment type="subcellular location">
    <subcellularLocation>
        <location evidence="1">Membrane</location>
        <topology evidence="1">Multi-pass membrane protein</topology>
    </subcellularLocation>
</comment>
<feature type="transmembrane region" description="Helical" evidence="7">
    <location>
        <begin position="175"/>
        <end position="197"/>
    </location>
</feature>
<proteinExistence type="predicted"/>
<feature type="domain" description="Up-regulated during septation protein 1" evidence="8">
    <location>
        <begin position="296"/>
        <end position="412"/>
    </location>
</feature>
<evidence type="ECO:0000256" key="1">
    <source>
        <dbReference type="ARBA" id="ARBA00004141"/>
    </source>
</evidence>
<keyword evidence="3 7" id="KW-1133">Transmembrane helix</keyword>
<sequence>MSFTNAPVTRALVLGVVALSIAASLFDVKHYCYIVVDTHLLRYRQVWRALTYQLCYTNSSEVLFACIILYHMRVVERIWGSSKYASLVLVAALSTALVPPALLVLVLRPLSPGTFNYLPAGPTAVVFAVLVQYHAMVPHMYKYRVALTTNPTTADEPVGVTFSDKSYRYLLAGQLALSQWPGSVLTAMVGWVIGYAWRNDMLPGPLAAWRVPGWVVGTEAPKRSAEFEGLRRRLEAVMDRLTGKNYGPSVGRTPMPVANFRAAAPAPLELSIGRAVGAQARPQAALGGREDPIQLHLLTETALLDSKDYEVLSQDDVDRLKKEIPSLASRIEQTRANLAIQSKYRDAAVSMARLYAPPKAGLDGAGREAELERETSERRCRQLEADLRALEHNLMLAQRRLLQHTAGILQLTHHTGRKPGAPTFTGDVPGSPESMNTYFNEQENVYNPQEDAAFDDRSLYLPLDHTPGLTGRPQKETLEIPPRSPVREQNSRLREETDRLKEQVVQLKDADEQSRVYGALLQKTNAEQLDAINSTERRLAELNLRLQNALNAKNQGMGSLGRAPSRVGDGSARALLVQLEYVENGLLAAAAAAAPRRKAEDDALAGAGARLATLNRQILDMLRSADIKQPPPAAAESSDLDAQLDCLHTSLATIDAQIRRAAELSAAATRSQQNNDQTETVLRGLWDIIQAGYAAFEQERSDRRQARAKGASQEDMGDDLSEDEAVDMSEPYSLQAFSARVQWMFARVTGLREQKDILRRQIKQQRDLNNSSDTQKDSDLRQKREELETAQALLSQREQEARVADEKLSKAMEDLKLQQARLTDEATRAKTIEGQARERDAAIASLESRNADAQQRLENAESNLSSLKSQLDQVAKAKATADEAAATFEKALLEKDQELERLNVMVIELKTEATIAKAELDGAYGSRAQRAAEAAALRKNSGATELQAEVAQLKSELASTLKEFEDMTKETIAAEKEKLELEGKLDDALATKAGLEAEVKLLSERLDVELGALKEQLDAERLKTPVNPGGAGSQRAGASMLSEQFRATMREERKKFQEELREEQTKRRKLEEELRAMRRVQASGKSPLSPR</sequence>
<dbReference type="SMART" id="SM01160">
    <property type="entry name" value="DUF1751"/>
    <property type="match status" value="1"/>
</dbReference>
<evidence type="ECO:0000313" key="10">
    <source>
        <dbReference type="EMBL" id="KAK2070960.1"/>
    </source>
</evidence>
<feature type="transmembrane region" description="Helical" evidence="7">
    <location>
        <begin position="117"/>
        <end position="135"/>
    </location>
</feature>
<evidence type="ECO:0000256" key="5">
    <source>
        <dbReference type="SAM" id="Coils"/>
    </source>
</evidence>
<dbReference type="Proteomes" id="UP001217918">
    <property type="component" value="Unassembled WGS sequence"/>
</dbReference>
<feature type="coiled-coil region" evidence="5">
    <location>
        <begin position="490"/>
        <end position="552"/>
    </location>
</feature>
<dbReference type="SUPFAM" id="SSF144091">
    <property type="entry name" value="Rhomboid-like"/>
    <property type="match status" value="1"/>
</dbReference>
<dbReference type="Pfam" id="PF25078">
    <property type="entry name" value="DUF7801"/>
    <property type="match status" value="2"/>
</dbReference>
<protein>
    <submittedName>
        <fullName evidence="10">Uncharacterized protein</fullName>
    </submittedName>
</protein>
<dbReference type="PANTHER" id="PTHR43066">
    <property type="entry name" value="RHOMBOID-RELATED PROTEIN"/>
    <property type="match status" value="1"/>
</dbReference>
<dbReference type="Gene3D" id="1.20.1540.10">
    <property type="entry name" value="Rhomboid-like"/>
    <property type="match status" value="1"/>
</dbReference>
<evidence type="ECO:0000313" key="11">
    <source>
        <dbReference type="Proteomes" id="UP001217918"/>
    </source>
</evidence>
<evidence type="ECO:0000256" key="6">
    <source>
        <dbReference type="SAM" id="MobiDB-lite"/>
    </source>
</evidence>
<accession>A0AAD9I5I0</accession>
<feature type="domain" description="DUF7801" evidence="9">
    <location>
        <begin position="939"/>
        <end position="999"/>
    </location>
</feature>
<feature type="transmembrane region" description="Helical" evidence="7">
    <location>
        <begin position="84"/>
        <end position="105"/>
    </location>
</feature>
<dbReference type="GO" id="GO:0016020">
    <property type="term" value="C:membrane"/>
    <property type="evidence" value="ECO:0007669"/>
    <property type="project" value="UniProtKB-SubCell"/>
</dbReference>
<keyword evidence="11" id="KW-1185">Reference proteome</keyword>
<gene>
    <name evidence="10" type="ORF">P8C59_005418</name>
</gene>
<dbReference type="Pfam" id="PF15456">
    <property type="entry name" value="Uds1"/>
    <property type="match status" value="1"/>
</dbReference>
<evidence type="ECO:0000256" key="4">
    <source>
        <dbReference type="ARBA" id="ARBA00023136"/>
    </source>
</evidence>
<evidence type="ECO:0000256" key="3">
    <source>
        <dbReference type="ARBA" id="ARBA00022989"/>
    </source>
</evidence>
<evidence type="ECO:0000259" key="8">
    <source>
        <dbReference type="Pfam" id="PF15456"/>
    </source>
</evidence>
<feature type="compositionally biased region" description="Basic and acidic residues" evidence="6">
    <location>
        <begin position="1049"/>
        <end position="1076"/>
    </location>
</feature>
<dbReference type="InterPro" id="IPR029191">
    <property type="entry name" value="Uds1"/>
</dbReference>
<dbReference type="EMBL" id="JAQQPM010000004">
    <property type="protein sequence ID" value="KAK2070960.1"/>
    <property type="molecule type" value="Genomic_DNA"/>
</dbReference>
<dbReference type="PANTHER" id="PTHR43066:SF21">
    <property type="entry name" value="UBIQUITIN-ASSOCIATED DOMAIN-CONTAINING PROTEIN 2"/>
    <property type="match status" value="1"/>
</dbReference>
<feature type="coiled-coil region" evidence="5">
    <location>
        <begin position="943"/>
        <end position="1005"/>
    </location>
</feature>
<dbReference type="InterPro" id="IPR056703">
    <property type="entry name" value="DUF7801"/>
</dbReference>
<feature type="transmembrane region" description="Helical" evidence="7">
    <location>
        <begin position="50"/>
        <end position="72"/>
    </location>
</feature>
<dbReference type="GO" id="GO:0004252">
    <property type="term" value="F:serine-type endopeptidase activity"/>
    <property type="evidence" value="ECO:0007669"/>
    <property type="project" value="TreeGrafter"/>
</dbReference>
<keyword evidence="4 7" id="KW-0472">Membrane</keyword>